<dbReference type="Proteomes" id="UP000250140">
    <property type="component" value="Unassembled WGS sequence"/>
</dbReference>
<dbReference type="EMBL" id="KV748964">
    <property type="protein sequence ID" value="OCL11895.1"/>
    <property type="molecule type" value="Genomic_DNA"/>
</dbReference>
<dbReference type="InterPro" id="IPR024491">
    <property type="entry name" value="Se_SelK/SelG"/>
</dbReference>
<keyword evidence="2" id="KW-0472">Membrane</keyword>
<evidence type="ECO:0000313" key="3">
    <source>
        <dbReference type="EMBL" id="OCL11895.1"/>
    </source>
</evidence>
<organism evidence="3 4">
    <name type="scientific">Glonium stellatum</name>
    <dbReference type="NCBI Taxonomy" id="574774"/>
    <lineage>
        <taxon>Eukaryota</taxon>
        <taxon>Fungi</taxon>
        <taxon>Dikarya</taxon>
        <taxon>Ascomycota</taxon>
        <taxon>Pezizomycotina</taxon>
        <taxon>Dothideomycetes</taxon>
        <taxon>Pleosporomycetidae</taxon>
        <taxon>Gloniales</taxon>
        <taxon>Gloniaceae</taxon>
        <taxon>Glonium</taxon>
    </lineage>
</organism>
<evidence type="ECO:0000313" key="4">
    <source>
        <dbReference type="Proteomes" id="UP000250140"/>
    </source>
</evidence>
<accession>A0A8E2F7S6</accession>
<name>A0A8E2F7S6_9PEZI</name>
<sequence length="115" mass="12638">MSADEKTYVANGEVLSSPLLTVRIRTFFEYAFIFVILYLTTLFSLDSYAAARGSQYRITNGEFMPGRRPTQPTPRPGGYRADGSGDRPRRIRTVDDHTSVNLGLKYGGCCGSGCG</sequence>
<feature type="region of interest" description="Disordered" evidence="1">
    <location>
        <begin position="60"/>
        <end position="91"/>
    </location>
</feature>
<gene>
    <name evidence="3" type="ORF">AOQ84DRAFT_386515</name>
</gene>
<evidence type="ECO:0000256" key="1">
    <source>
        <dbReference type="SAM" id="MobiDB-lite"/>
    </source>
</evidence>
<keyword evidence="2" id="KW-1133">Transmembrane helix</keyword>
<reference evidence="3 4" key="1">
    <citation type="journal article" date="2016" name="Nat. Commun.">
        <title>Ectomycorrhizal ecology is imprinted in the genome of the dominant symbiotic fungus Cenococcum geophilum.</title>
        <authorList>
            <consortium name="DOE Joint Genome Institute"/>
            <person name="Peter M."/>
            <person name="Kohler A."/>
            <person name="Ohm R.A."/>
            <person name="Kuo A."/>
            <person name="Krutzmann J."/>
            <person name="Morin E."/>
            <person name="Arend M."/>
            <person name="Barry K.W."/>
            <person name="Binder M."/>
            <person name="Choi C."/>
            <person name="Clum A."/>
            <person name="Copeland A."/>
            <person name="Grisel N."/>
            <person name="Haridas S."/>
            <person name="Kipfer T."/>
            <person name="LaButti K."/>
            <person name="Lindquist E."/>
            <person name="Lipzen A."/>
            <person name="Maire R."/>
            <person name="Meier B."/>
            <person name="Mihaltcheva S."/>
            <person name="Molinier V."/>
            <person name="Murat C."/>
            <person name="Poggeler S."/>
            <person name="Quandt C.A."/>
            <person name="Sperisen C."/>
            <person name="Tritt A."/>
            <person name="Tisserant E."/>
            <person name="Crous P.W."/>
            <person name="Henrissat B."/>
            <person name="Nehls U."/>
            <person name="Egli S."/>
            <person name="Spatafora J.W."/>
            <person name="Grigoriev I.V."/>
            <person name="Martin F.M."/>
        </authorList>
    </citation>
    <scope>NUCLEOTIDE SEQUENCE [LARGE SCALE GENOMIC DNA]</scope>
    <source>
        <strain evidence="3 4">CBS 207.34</strain>
    </source>
</reference>
<feature type="transmembrane region" description="Helical" evidence="2">
    <location>
        <begin position="27"/>
        <end position="45"/>
    </location>
</feature>
<evidence type="ECO:0000256" key="2">
    <source>
        <dbReference type="SAM" id="Phobius"/>
    </source>
</evidence>
<dbReference type="Pfam" id="PF10961">
    <property type="entry name" value="SelK_SelG"/>
    <property type="match status" value="1"/>
</dbReference>
<keyword evidence="4" id="KW-1185">Reference proteome</keyword>
<proteinExistence type="predicted"/>
<dbReference type="OrthoDB" id="2121326at2759"/>
<protein>
    <submittedName>
        <fullName evidence="3">Uncharacterized protein</fullName>
    </submittedName>
</protein>
<keyword evidence="2" id="KW-0812">Transmembrane</keyword>
<dbReference type="AlphaFoldDB" id="A0A8E2F7S6"/>